<gene>
    <name evidence="1" type="ORF">Forpe1208_v002391</name>
</gene>
<evidence type="ECO:0000313" key="2">
    <source>
        <dbReference type="Proteomes" id="UP000694050"/>
    </source>
</evidence>
<organism evidence="1 2">
    <name type="scientific">Fusarium oxysporum f. sp. rapae</name>
    <dbReference type="NCBI Taxonomy" id="485398"/>
    <lineage>
        <taxon>Eukaryota</taxon>
        <taxon>Fungi</taxon>
        <taxon>Dikarya</taxon>
        <taxon>Ascomycota</taxon>
        <taxon>Pezizomycotina</taxon>
        <taxon>Sordariomycetes</taxon>
        <taxon>Hypocreomycetidae</taxon>
        <taxon>Hypocreales</taxon>
        <taxon>Nectriaceae</taxon>
        <taxon>Fusarium</taxon>
        <taxon>Fusarium oxysporum species complex</taxon>
    </lineage>
</organism>
<dbReference type="EMBL" id="JAELUQ010000002">
    <property type="protein sequence ID" value="KAG7419128.1"/>
    <property type="molecule type" value="Genomic_DNA"/>
</dbReference>
<protein>
    <submittedName>
        <fullName evidence="1">Uncharacterized protein</fullName>
    </submittedName>
</protein>
<sequence>MRNWVQKETHLLFVAPDGIALGHLLGLEERRKRIQISHTCKNRQKALIKQYIAVKEAEKRTWEHFQAWANECVYVHG</sequence>
<dbReference type="AlphaFoldDB" id="A0A8J5PG08"/>
<dbReference type="Proteomes" id="UP000694050">
    <property type="component" value="Unassembled WGS sequence"/>
</dbReference>
<comment type="caution">
    <text evidence="1">The sequence shown here is derived from an EMBL/GenBank/DDBJ whole genome shotgun (WGS) entry which is preliminary data.</text>
</comment>
<name>A0A8J5PG08_FUSOX</name>
<reference evidence="1" key="1">
    <citation type="submission" date="2021-04" db="EMBL/GenBank/DDBJ databases">
        <title>First draft genome resource for Brassicaceae pathogens Fusarium oxysporum f. sp. raphani and Fusarium oxysporum f. sp. rapae.</title>
        <authorList>
            <person name="Asai S."/>
        </authorList>
    </citation>
    <scope>NUCLEOTIDE SEQUENCE</scope>
    <source>
        <strain evidence="1">Tf1208</strain>
    </source>
</reference>
<proteinExistence type="predicted"/>
<accession>A0A8J5PG08</accession>
<evidence type="ECO:0000313" key="1">
    <source>
        <dbReference type="EMBL" id="KAG7419128.1"/>
    </source>
</evidence>